<keyword evidence="2" id="KW-1185">Reference proteome</keyword>
<name>A0A7J7MLE2_9MAGN</name>
<reference evidence="1 2" key="1">
    <citation type="journal article" date="2020" name="IScience">
        <title>Genome Sequencing of the Endangered Kingdonia uniflora (Circaeasteraceae, Ranunculales) Reveals Potential Mechanisms of Evolutionary Specialization.</title>
        <authorList>
            <person name="Sun Y."/>
            <person name="Deng T."/>
            <person name="Zhang A."/>
            <person name="Moore M.J."/>
            <person name="Landis J.B."/>
            <person name="Lin N."/>
            <person name="Zhang H."/>
            <person name="Zhang X."/>
            <person name="Huang J."/>
            <person name="Zhang X."/>
            <person name="Sun H."/>
            <person name="Wang H."/>
        </authorList>
    </citation>
    <scope>NUCLEOTIDE SEQUENCE [LARGE SCALE GENOMIC DNA]</scope>
    <source>
        <strain evidence="1">TB1705</strain>
        <tissue evidence="1">Leaf</tissue>
    </source>
</reference>
<proteinExistence type="predicted"/>
<feature type="non-terminal residue" evidence="1">
    <location>
        <position position="54"/>
    </location>
</feature>
<comment type="caution">
    <text evidence="1">The sequence shown here is derived from an EMBL/GenBank/DDBJ whole genome shotgun (WGS) entry which is preliminary data.</text>
</comment>
<organism evidence="1 2">
    <name type="scientific">Kingdonia uniflora</name>
    <dbReference type="NCBI Taxonomy" id="39325"/>
    <lineage>
        <taxon>Eukaryota</taxon>
        <taxon>Viridiplantae</taxon>
        <taxon>Streptophyta</taxon>
        <taxon>Embryophyta</taxon>
        <taxon>Tracheophyta</taxon>
        <taxon>Spermatophyta</taxon>
        <taxon>Magnoliopsida</taxon>
        <taxon>Ranunculales</taxon>
        <taxon>Circaeasteraceae</taxon>
        <taxon>Kingdonia</taxon>
    </lineage>
</organism>
<protein>
    <submittedName>
        <fullName evidence="1">Uncharacterized protein</fullName>
    </submittedName>
</protein>
<accession>A0A7J7MLE2</accession>
<gene>
    <name evidence="1" type="ORF">GIB67_022015</name>
</gene>
<evidence type="ECO:0000313" key="2">
    <source>
        <dbReference type="Proteomes" id="UP000541444"/>
    </source>
</evidence>
<dbReference type="Proteomes" id="UP000541444">
    <property type="component" value="Unassembled WGS sequence"/>
</dbReference>
<evidence type="ECO:0000313" key="1">
    <source>
        <dbReference type="EMBL" id="KAF6155657.1"/>
    </source>
</evidence>
<sequence>MLGSLVYEASILNVVEYKPVKDVKLKLKLKVGLQTHTEHLTEVDLKKKKEKINL</sequence>
<dbReference type="EMBL" id="JACGCM010001408">
    <property type="protein sequence ID" value="KAF6155657.1"/>
    <property type="molecule type" value="Genomic_DNA"/>
</dbReference>
<dbReference type="AlphaFoldDB" id="A0A7J7MLE2"/>